<sequence>MIIDRILDGSVGELNVVGLGLYCRFTHKKTAPNWSGFFYLVYPKVIRKHL</sequence>
<keyword evidence="2" id="KW-1185">Reference proteome</keyword>
<gene>
    <name evidence="1" type="ORF">SAMN05216323_10783</name>
</gene>
<accession>A0A1G6RPL9</accession>
<name>A0A1G6RPL9_9BACT</name>
<evidence type="ECO:0000313" key="2">
    <source>
        <dbReference type="Proteomes" id="UP000199452"/>
    </source>
</evidence>
<dbReference type="AlphaFoldDB" id="A0A1G6RPL9"/>
<proteinExistence type="predicted"/>
<organism evidence="1 2">
    <name type="scientific">Williamwhitmania taraxaci</name>
    <dbReference type="NCBI Taxonomy" id="1640674"/>
    <lineage>
        <taxon>Bacteria</taxon>
        <taxon>Pseudomonadati</taxon>
        <taxon>Bacteroidota</taxon>
        <taxon>Bacteroidia</taxon>
        <taxon>Bacteroidales</taxon>
        <taxon>Williamwhitmaniaceae</taxon>
        <taxon>Williamwhitmania</taxon>
    </lineage>
</organism>
<protein>
    <submittedName>
        <fullName evidence="1">Uncharacterized protein</fullName>
    </submittedName>
</protein>
<dbReference type="Proteomes" id="UP000199452">
    <property type="component" value="Unassembled WGS sequence"/>
</dbReference>
<reference evidence="1 2" key="1">
    <citation type="submission" date="2016-09" db="EMBL/GenBank/DDBJ databases">
        <authorList>
            <person name="Capua I."/>
            <person name="De Benedictis P."/>
            <person name="Joannis T."/>
            <person name="Lombin L.H."/>
            <person name="Cattoli G."/>
        </authorList>
    </citation>
    <scope>NUCLEOTIDE SEQUENCE [LARGE SCALE GENOMIC DNA]</scope>
    <source>
        <strain evidence="1 2">A7P-90m</strain>
    </source>
</reference>
<evidence type="ECO:0000313" key="1">
    <source>
        <dbReference type="EMBL" id="SDD06353.1"/>
    </source>
</evidence>
<dbReference type="EMBL" id="FMYP01000078">
    <property type="protein sequence ID" value="SDD06353.1"/>
    <property type="molecule type" value="Genomic_DNA"/>
</dbReference>